<feature type="region of interest" description="Disordered" evidence="1">
    <location>
        <begin position="1"/>
        <end position="74"/>
    </location>
</feature>
<dbReference type="AlphaFoldDB" id="A0A067NRT1"/>
<organism evidence="2 3">
    <name type="scientific">Pleurotus ostreatus (strain PC15)</name>
    <name type="common">Oyster mushroom</name>
    <dbReference type="NCBI Taxonomy" id="1137138"/>
    <lineage>
        <taxon>Eukaryota</taxon>
        <taxon>Fungi</taxon>
        <taxon>Dikarya</taxon>
        <taxon>Basidiomycota</taxon>
        <taxon>Agaricomycotina</taxon>
        <taxon>Agaricomycetes</taxon>
        <taxon>Agaricomycetidae</taxon>
        <taxon>Agaricales</taxon>
        <taxon>Pleurotineae</taxon>
        <taxon>Pleurotaceae</taxon>
        <taxon>Pleurotus</taxon>
    </lineage>
</organism>
<evidence type="ECO:0000313" key="2">
    <source>
        <dbReference type="EMBL" id="KDQ30654.1"/>
    </source>
</evidence>
<dbReference type="HOGENOM" id="CLU_2688838_0_0_1"/>
<evidence type="ECO:0000256" key="1">
    <source>
        <dbReference type="SAM" id="MobiDB-lite"/>
    </source>
</evidence>
<gene>
    <name evidence="2" type="ORF">PLEOSDRAFT_1070212</name>
</gene>
<dbReference type="Proteomes" id="UP000027073">
    <property type="component" value="Unassembled WGS sequence"/>
</dbReference>
<protein>
    <submittedName>
        <fullName evidence="2">Uncharacterized protein</fullName>
    </submittedName>
</protein>
<dbReference type="EMBL" id="KL198006">
    <property type="protein sequence ID" value="KDQ30654.1"/>
    <property type="molecule type" value="Genomic_DNA"/>
</dbReference>
<feature type="compositionally biased region" description="Polar residues" evidence="1">
    <location>
        <begin position="10"/>
        <end position="20"/>
    </location>
</feature>
<proteinExistence type="predicted"/>
<name>A0A067NRT1_PLEO1</name>
<reference evidence="3" key="1">
    <citation type="journal article" date="2014" name="Proc. Natl. Acad. Sci. U.S.A.">
        <title>Extensive sampling of basidiomycete genomes demonstrates inadequacy of the white-rot/brown-rot paradigm for wood decay fungi.</title>
        <authorList>
            <person name="Riley R."/>
            <person name="Salamov A.A."/>
            <person name="Brown D.W."/>
            <person name="Nagy L.G."/>
            <person name="Floudas D."/>
            <person name="Held B.W."/>
            <person name="Levasseur A."/>
            <person name="Lombard V."/>
            <person name="Morin E."/>
            <person name="Otillar R."/>
            <person name="Lindquist E.A."/>
            <person name="Sun H."/>
            <person name="LaButti K.M."/>
            <person name="Schmutz J."/>
            <person name="Jabbour D."/>
            <person name="Luo H."/>
            <person name="Baker S.E."/>
            <person name="Pisabarro A.G."/>
            <person name="Walton J.D."/>
            <person name="Blanchette R.A."/>
            <person name="Henrissat B."/>
            <person name="Martin F."/>
            <person name="Cullen D."/>
            <person name="Hibbett D.S."/>
            <person name="Grigoriev I.V."/>
        </authorList>
    </citation>
    <scope>NUCLEOTIDE SEQUENCE [LARGE SCALE GENOMIC DNA]</scope>
    <source>
        <strain evidence="3">PC15</strain>
    </source>
</reference>
<dbReference type="InParanoid" id="A0A067NRT1"/>
<accession>A0A067NRT1</accession>
<evidence type="ECO:0000313" key="3">
    <source>
        <dbReference type="Proteomes" id="UP000027073"/>
    </source>
</evidence>
<sequence>MAEELGRSATAPSSESPQNRSAKESLARLRRPGSSSKSVERISDDSGPQTDRLEHPTLPWEAECLAIDDGGMPR</sequence>
<dbReference type="VEuPathDB" id="FungiDB:PLEOSDRAFT_1070212"/>